<feature type="compositionally biased region" description="Basic and acidic residues" evidence="1">
    <location>
        <begin position="215"/>
        <end position="240"/>
    </location>
</feature>
<dbReference type="AlphaFoldDB" id="A0A2M6ZHX9"/>
<feature type="compositionally biased region" description="Acidic residues" evidence="1">
    <location>
        <begin position="241"/>
        <end position="250"/>
    </location>
</feature>
<reference evidence="3" key="1">
    <citation type="submission" date="2017-09" db="EMBL/GenBank/DDBJ databases">
        <title>Depth-based differentiation of microbial function through sediment-hosted aquifers and enrichment of novel symbionts in the deep terrestrial subsurface.</title>
        <authorList>
            <person name="Probst A.J."/>
            <person name="Ladd B."/>
            <person name="Jarett J.K."/>
            <person name="Geller-Mcgrath D.E."/>
            <person name="Sieber C.M.K."/>
            <person name="Emerson J.B."/>
            <person name="Anantharaman K."/>
            <person name="Thomas B.C."/>
            <person name="Malmstrom R."/>
            <person name="Stieglmeier M."/>
            <person name="Klingl A."/>
            <person name="Woyke T."/>
            <person name="Ryan C.M."/>
            <person name="Banfield J.F."/>
        </authorList>
    </citation>
    <scope>NUCLEOTIDE SEQUENCE [LARGE SCALE GENOMIC DNA]</scope>
</reference>
<organism evidence="2 3">
    <name type="scientific">Candidatus Desantisbacteria bacterium CG07_land_8_20_14_0_80_39_15</name>
    <dbReference type="NCBI Taxonomy" id="1974549"/>
    <lineage>
        <taxon>Bacteria</taxon>
        <taxon>Candidatus Desantisiibacteriota</taxon>
    </lineage>
</organism>
<evidence type="ECO:0008006" key="4">
    <source>
        <dbReference type="Google" id="ProtNLM"/>
    </source>
</evidence>
<evidence type="ECO:0000313" key="2">
    <source>
        <dbReference type="EMBL" id="PIU52000.1"/>
    </source>
</evidence>
<feature type="compositionally biased region" description="Basic and acidic residues" evidence="1">
    <location>
        <begin position="291"/>
        <end position="301"/>
    </location>
</feature>
<feature type="region of interest" description="Disordered" evidence="1">
    <location>
        <begin position="188"/>
        <end position="256"/>
    </location>
</feature>
<name>A0A2M6ZHX9_9BACT</name>
<sequence>MVKEYPFELPVQIQKFWVEKATKGKDEKEEREESHYIEGFAAVEGEDDSNPPMYLTKEALKEADESLDIRNKIILQHESWKTDSLVGKIVEHKFIDEKPAKIWFKGLISQTAPLVWQKIKEGVLDGVSIGGSILSIEQTFDEKLKIWVTKILKFAFRELSLVVLPANTGAKITDWSITKSLTKALENYERGGDNKMEENEKTEENKEENMEEEKEEKKENKEEQAENKEENTEEEKKEGDQEGSGEEDAENKEKDIEKAAEQKKKVDMKALAEKLNQLISAIQSIVSSLSKEVEDVKKSENTEENNNEEIENEIKEIKKSLLTKESITNIVTEVLSNIPDIKKTRLVASGSDDEEEILKAFHALPAGERLRTKLELQLKTKK</sequence>
<accession>A0A2M6ZHX9</accession>
<evidence type="ECO:0000256" key="1">
    <source>
        <dbReference type="SAM" id="MobiDB-lite"/>
    </source>
</evidence>
<proteinExistence type="predicted"/>
<feature type="region of interest" description="Disordered" evidence="1">
    <location>
        <begin position="290"/>
        <end position="309"/>
    </location>
</feature>
<dbReference type="EMBL" id="PEWN01000025">
    <property type="protein sequence ID" value="PIU52000.1"/>
    <property type="molecule type" value="Genomic_DNA"/>
</dbReference>
<feature type="compositionally biased region" description="Basic and acidic residues" evidence="1">
    <location>
        <begin position="188"/>
        <end position="208"/>
    </location>
</feature>
<gene>
    <name evidence="2" type="ORF">COS91_01560</name>
</gene>
<comment type="caution">
    <text evidence="2">The sequence shown here is derived from an EMBL/GenBank/DDBJ whole genome shotgun (WGS) entry which is preliminary data.</text>
</comment>
<protein>
    <recommendedName>
        <fullName evidence="4">Phage-like element PBSX protein XkdF domain-containing protein</fullName>
    </recommendedName>
</protein>
<dbReference type="Proteomes" id="UP000229227">
    <property type="component" value="Unassembled WGS sequence"/>
</dbReference>
<evidence type="ECO:0000313" key="3">
    <source>
        <dbReference type="Proteomes" id="UP000229227"/>
    </source>
</evidence>